<sequence>MDGPGLEGKGKIQNKKCDKVIGKKEATPGKSGVIHKVISFVEGGTTAFAAKTQC</sequence>
<keyword evidence="2" id="KW-1185">Reference proteome</keyword>
<gene>
    <name evidence="1" type="ORF">SPARVUS_LOCUS6950799</name>
</gene>
<reference evidence="1" key="1">
    <citation type="submission" date="2023-05" db="EMBL/GenBank/DDBJ databases">
        <authorList>
            <person name="Stuckert A."/>
        </authorList>
    </citation>
    <scope>NUCLEOTIDE SEQUENCE</scope>
</reference>
<dbReference type="EMBL" id="CATNWA010014252">
    <property type="protein sequence ID" value="CAI9569643.1"/>
    <property type="molecule type" value="Genomic_DNA"/>
</dbReference>
<evidence type="ECO:0000313" key="2">
    <source>
        <dbReference type="Proteomes" id="UP001162483"/>
    </source>
</evidence>
<protein>
    <submittedName>
        <fullName evidence="1">Uncharacterized protein</fullName>
    </submittedName>
</protein>
<organism evidence="1 2">
    <name type="scientific">Staurois parvus</name>
    <dbReference type="NCBI Taxonomy" id="386267"/>
    <lineage>
        <taxon>Eukaryota</taxon>
        <taxon>Metazoa</taxon>
        <taxon>Chordata</taxon>
        <taxon>Craniata</taxon>
        <taxon>Vertebrata</taxon>
        <taxon>Euteleostomi</taxon>
        <taxon>Amphibia</taxon>
        <taxon>Batrachia</taxon>
        <taxon>Anura</taxon>
        <taxon>Neobatrachia</taxon>
        <taxon>Ranoidea</taxon>
        <taxon>Ranidae</taxon>
        <taxon>Staurois</taxon>
    </lineage>
</organism>
<evidence type="ECO:0000313" key="1">
    <source>
        <dbReference type="EMBL" id="CAI9569643.1"/>
    </source>
</evidence>
<comment type="caution">
    <text evidence="1">The sequence shown here is derived from an EMBL/GenBank/DDBJ whole genome shotgun (WGS) entry which is preliminary data.</text>
</comment>
<name>A0ABN9DDT7_9NEOB</name>
<proteinExistence type="predicted"/>
<dbReference type="Proteomes" id="UP001162483">
    <property type="component" value="Unassembled WGS sequence"/>
</dbReference>
<accession>A0ABN9DDT7</accession>